<feature type="chain" id="PRO_5037553380" evidence="3">
    <location>
        <begin position="19"/>
        <end position="431"/>
    </location>
</feature>
<feature type="transmembrane region" description="Helical" evidence="2">
    <location>
        <begin position="250"/>
        <end position="274"/>
    </location>
</feature>
<accession>A0A922I9L4</accession>
<keyword evidence="2" id="KW-0472">Membrane</keyword>
<feature type="transmembrane region" description="Helical" evidence="2">
    <location>
        <begin position="329"/>
        <end position="345"/>
    </location>
</feature>
<proteinExistence type="predicted"/>
<dbReference type="Proteomes" id="UP000790347">
    <property type="component" value="Unassembled WGS sequence"/>
</dbReference>
<reference evidence="4" key="2">
    <citation type="journal article" date="2022" name="Res Sq">
        <title>Comparative Genomics Reveals Insights into the Divergent Evolution of Astigmatic Mites and Household Pest Adaptations.</title>
        <authorList>
            <person name="Xiong Q."/>
            <person name="Wan A.T.-Y."/>
            <person name="Liu X.-Y."/>
            <person name="Fung C.S.-H."/>
            <person name="Xiao X."/>
            <person name="Malainual N."/>
            <person name="Hou J."/>
            <person name="Wang L."/>
            <person name="Wang M."/>
            <person name="Yang K."/>
            <person name="Cui Y."/>
            <person name="Leung E."/>
            <person name="Nong W."/>
            <person name="Shin S.-K."/>
            <person name="Au S."/>
            <person name="Jeong K.Y."/>
            <person name="Chew F.T."/>
            <person name="Hui J."/>
            <person name="Leung T.F."/>
            <person name="Tungtrongchitr A."/>
            <person name="Zhong N."/>
            <person name="Liu Z."/>
            <person name="Tsui S."/>
        </authorList>
    </citation>
    <scope>NUCLEOTIDE SEQUENCE</scope>
    <source>
        <strain evidence="4">Derf</strain>
        <tissue evidence="4">Whole organism</tissue>
    </source>
</reference>
<evidence type="ECO:0000256" key="2">
    <source>
        <dbReference type="SAM" id="Phobius"/>
    </source>
</evidence>
<feature type="region of interest" description="Disordered" evidence="1">
    <location>
        <begin position="207"/>
        <end position="230"/>
    </location>
</feature>
<feature type="transmembrane region" description="Helical" evidence="2">
    <location>
        <begin position="289"/>
        <end position="308"/>
    </location>
</feature>
<comment type="caution">
    <text evidence="4">The sequence shown here is derived from an EMBL/GenBank/DDBJ whole genome shotgun (WGS) entry which is preliminary data.</text>
</comment>
<name>A0A922I9L4_DERFA</name>
<evidence type="ECO:0000256" key="1">
    <source>
        <dbReference type="SAM" id="MobiDB-lite"/>
    </source>
</evidence>
<feature type="signal peptide" evidence="3">
    <location>
        <begin position="1"/>
        <end position="18"/>
    </location>
</feature>
<keyword evidence="5" id="KW-1185">Reference proteome</keyword>
<dbReference type="EMBL" id="ASGP02000001">
    <property type="protein sequence ID" value="KAH9527947.1"/>
    <property type="molecule type" value="Genomic_DNA"/>
</dbReference>
<reference evidence="4" key="1">
    <citation type="submission" date="2013-05" db="EMBL/GenBank/DDBJ databases">
        <authorList>
            <person name="Yim A.K.Y."/>
            <person name="Chan T.F."/>
            <person name="Ji K.M."/>
            <person name="Liu X.Y."/>
            <person name="Zhou J.W."/>
            <person name="Li R.Q."/>
            <person name="Yang K.Y."/>
            <person name="Li J."/>
            <person name="Li M."/>
            <person name="Law P.T.W."/>
            <person name="Wu Y.L."/>
            <person name="Cai Z.L."/>
            <person name="Qin H."/>
            <person name="Bao Y."/>
            <person name="Leung R.K.K."/>
            <person name="Ng P.K.S."/>
            <person name="Zou J."/>
            <person name="Zhong X.J."/>
            <person name="Ran P.X."/>
            <person name="Zhong N.S."/>
            <person name="Liu Z.G."/>
            <person name="Tsui S.K.W."/>
        </authorList>
    </citation>
    <scope>NUCLEOTIDE SEQUENCE</scope>
    <source>
        <strain evidence="4">Derf</strain>
        <tissue evidence="4">Whole organism</tissue>
    </source>
</reference>
<feature type="compositionally biased region" description="Acidic residues" evidence="1">
    <location>
        <begin position="64"/>
        <end position="80"/>
    </location>
</feature>
<sequence>MKSGSIHFLILVLPVILANQNLTVNDTEHFKKSDLVNNSTKVDQYKEKPQEESLMIDETFHDEQQDDDLAEFESPDFESEEGIKTGDDYYNDYMTHKGPATTHKGDKGTTKKGGGATTHKGNGATTHKGGAVTTHKGGPVTTHKGGGGTTPHRGHNGSNKPTRMESVNSCWHLNLNNNWYGQESLPSDFNIGNFLRKEKLLAAARKLDQSSSSSSSPNKSPSSRSSKTLNRTSPIDSFVKFDYWSLDLEYLICCLVPIIWSFWGVLLIIGFILADCFQQHQLVFTLSSVWYIINILEQILTILALTYARKTEEWLKKLYILDTTIGSKIFLTIIHFIWMMIVLMVEPCGHICSSNYFNNDKSDDNEFFGHRLTKWIQFYDIQMVAITHAWCSLGELITAMLLSIKRNDLKIYSLWRMDRLDDYIKEIQTFM</sequence>
<gene>
    <name evidence="4" type="ORF">DERF_001931</name>
</gene>
<feature type="compositionally biased region" description="Low complexity" evidence="1">
    <location>
        <begin position="117"/>
        <end position="143"/>
    </location>
</feature>
<keyword evidence="2" id="KW-1133">Transmembrane helix</keyword>
<protein>
    <submittedName>
        <fullName evidence="4">Uncharacterized protein</fullName>
    </submittedName>
</protein>
<evidence type="ECO:0000256" key="3">
    <source>
        <dbReference type="SAM" id="SignalP"/>
    </source>
</evidence>
<feature type="region of interest" description="Disordered" evidence="1">
    <location>
        <begin position="64"/>
        <end position="164"/>
    </location>
</feature>
<evidence type="ECO:0000313" key="5">
    <source>
        <dbReference type="Proteomes" id="UP000790347"/>
    </source>
</evidence>
<evidence type="ECO:0000313" key="4">
    <source>
        <dbReference type="EMBL" id="KAH9527947.1"/>
    </source>
</evidence>
<organism evidence="4 5">
    <name type="scientific">Dermatophagoides farinae</name>
    <name type="common">American house dust mite</name>
    <dbReference type="NCBI Taxonomy" id="6954"/>
    <lineage>
        <taxon>Eukaryota</taxon>
        <taxon>Metazoa</taxon>
        <taxon>Ecdysozoa</taxon>
        <taxon>Arthropoda</taxon>
        <taxon>Chelicerata</taxon>
        <taxon>Arachnida</taxon>
        <taxon>Acari</taxon>
        <taxon>Acariformes</taxon>
        <taxon>Sarcoptiformes</taxon>
        <taxon>Astigmata</taxon>
        <taxon>Psoroptidia</taxon>
        <taxon>Analgoidea</taxon>
        <taxon>Pyroglyphidae</taxon>
        <taxon>Dermatophagoidinae</taxon>
        <taxon>Dermatophagoides</taxon>
    </lineage>
</organism>
<keyword evidence="3" id="KW-0732">Signal</keyword>
<dbReference type="AlphaFoldDB" id="A0A922I9L4"/>
<feature type="compositionally biased region" description="Low complexity" evidence="1">
    <location>
        <begin position="210"/>
        <end position="227"/>
    </location>
</feature>
<keyword evidence="2" id="KW-0812">Transmembrane</keyword>